<evidence type="ECO:0000256" key="1">
    <source>
        <dbReference type="SAM" id="MobiDB-lite"/>
    </source>
</evidence>
<dbReference type="Proteomes" id="UP000515908">
    <property type="component" value="Chromosome 06"/>
</dbReference>
<protein>
    <submittedName>
        <fullName evidence="2">Uncharacterized protein</fullName>
    </submittedName>
</protein>
<sequence>MTFTGTIKDTPADFVVVEVDLHQQRVDTEGYVFYDEHKNNNPNNNINHSNKKEEKQEEKGLSEKEVFLLFQQHYEPILQFFGSSSVVGEKAEELFLSKDKNNVDPFLEYLSRGGFSQNNNNNNNETEKLLGKRIPY</sequence>
<gene>
    <name evidence="2" type="ORF">ADEAN_000345900</name>
</gene>
<dbReference type="AlphaFoldDB" id="A0A7G2CAA8"/>
<dbReference type="VEuPathDB" id="TriTrypDB:ADEAN_000345900"/>
<name>A0A7G2CAA8_9TRYP</name>
<evidence type="ECO:0000313" key="2">
    <source>
        <dbReference type="EMBL" id="CAD2216001.1"/>
    </source>
</evidence>
<accession>A0A7G2CAA8</accession>
<proteinExistence type="predicted"/>
<reference evidence="2 3" key="1">
    <citation type="submission" date="2020-08" db="EMBL/GenBank/DDBJ databases">
        <authorList>
            <person name="Newling K."/>
            <person name="Davey J."/>
            <person name="Forrester S."/>
        </authorList>
    </citation>
    <scope>NUCLEOTIDE SEQUENCE [LARGE SCALE GENOMIC DNA]</scope>
    <source>
        <strain evidence="3">Crithidia deanei Carvalho (ATCC PRA-265)</strain>
    </source>
</reference>
<evidence type="ECO:0000313" key="3">
    <source>
        <dbReference type="Proteomes" id="UP000515908"/>
    </source>
</evidence>
<feature type="region of interest" description="Disordered" evidence="1">
    <location>
        <begin position="34"/>
        <end position="58"/>
    </location>
</feature>
<dbReference type="EMBL" id="LR877150">
    <property type="protein sequence ID" value="CAD2216001.1"/>
    <property type="molecule type" value="Genomic_DNA"/>
</dbReference>
<organism evidence="2 3">
    <name type="scientific">Angomonas deanei</name>
    <dbReference type="NCBI Taxonomy" id="59799"/>
    <lineage>
        <taxon>Eukaryota</taxon>
        <taxon>Discoba</taxon>
        <taxon>Euglenozoa</taxon>
        <taxon>Kinetoplastea</taxon>
        <taxon>Metakinetoplastina</taxon>
        <taxon>Trypanosomatida</taxon>
        <taxon>Trypanosomatidae</taxon>
        <taxon>Strigomonadinae</taxon>
        <taxon>Angomonas</taxon>
    </lineage>
</organism>
<feature type="region of interest" description="Disordered" evidence="1">
    <location>
        <begin position="116"/>
        <end position="136"/>
    </location>
</feature>
<keyword evidence="3" id="KW-1185">Reference proteome</keyword>